<dbReference type="PANTHER" id="PTHR38816">
    <property type="entry name" value="EXOSOME SUBUNIT, DUF54 FAMILY-RELATED"/>
    <property type="match status" value="1"/>
</dbReference>
<dbReference type="Proteomes" id="UP000618343">
    <property type="component" value="Unassembled WGS sequence"/>
</dbReference>
<gene>
    <name evidence="1" type="ORF">EYH15_03775</name>
    <name evidence="2" type="ORF">EYH21_04050</name>
</gene>
<evidence type="ECO:0000313" key="2">
    <source>
        <dbReference type="EMBL" id="HIP91450.1"/>
    </source>
</evidence>
<evidence type="ECO:0000313" key="3">
    <source>
        <dbReference type="Proteomes" id="UP000643554"/>
    </source>
</evidence>
<dbReference type="Proteomes" id="UP000643554">
    <property type="component" value="Unassembled WGS sequence"/>
</dbReference>
<name>A0A833E1A3_9EURY</name>
<dbReference type="Pfam" id="PF01877">
    <property type="entry name" value="RNA_binding"/>
    <property type="match status" value="1"/>
</dbReference>
<dbReference type="EMBL" id="DQUI01000066">
    <property type="protein sequence ID" value="HIP84586.1"/>
    <property type="molecule type" value="Genomic_DNA"/>
</dbReference>
<dbReference type="EMBL" id="DQUO01000047">
    <property type="protein sequence ID" value="HIP91450.1"/>
    <property type="molecule type" value="Genomic_DNA"/>
</dbReference>
<dbReference type="InterPro" id="IPR002739">
    <property type="entry name" value="PAB1135-like"/>
</dbReference>
<dbReference type="SUPFAM" id="SSF55282">
    <property type="entry name" value="RL5-like"/>
    <property type="match status" value="1"/>
</dbReference>
<dbReference type="InterPro" id="IPR022803">
    <property type="entry name" value="Ribosomal_uL5_dom_sf"/>
</dbReference>
<proteinExistence type="predicted"/>
<accession>A0A833E1A3</accession>
<dbReference type="AlphaFoldDB" id="A0A833E1A3"/>
<reference evidence="1" key="1">
    <citation type="journal article" date="2020" name="ISME J.">
        <title>Gammaproteobacteria mediating utilization of methyl-, sulfur- and petroleum organic compounds in deep ocean hydrothermal plumes.</title>
        <authorList>
            <person name="Zhou Z."/>
            <person name="Liu Y."/>
            <person name="Pan J."/>
            <person name="Cron B.R."/>
            <person name="Toner B.M."/>
            <person name="Anantharaman K."/>
            <person name="Breier J.A."/>
            <person name="Dick G.J."/>
            <person name="Li M."/>
        </authorList>
    </citation>
    <scope>NUCLEOTIDE SEQUENCE</scope>
    <source>
        <strain evidence="1">SZUA-1453</strain>
        <strain evidence="2">SZUA-1471</strain>
    </source>
</reference>
<evidence type="ECO:0000313" key="1">
    <source>
        <dbReference type="EMBL" id="HIP84586.1"/>
    </source>
</evidence>
<sequence>MTKVDVSNIQISSISHATEDDNKVLEAMAYFLPEDIDDEDVEIETVENQGCFGNPIKVHTITVDRGKVAKKVFKRIMELIKSKDKNINKLKEDIDLRIEKNKLYLRFNKQKAYLGECDLVDGDDVVRVVINFKIFSPKNKEEKVKEIVLKELE</sequence>
<evidence type="ECO:0008006" key="4">
    <source>
        <dbReference type="Google" id="ProtNLM"/>
    </source>
</evidence>
<organism evidence="1 3">
    <name type="scientific">Methanothermococcus okinawensis</name>
    <dbReference type="NCBI Taxonomy" id="155863"/>
    <lineage>
        <taxon>Archaea</taxon>
        <taxon>Methanobacteriati</taxon>
        <taxon>Methanobacteriota</taxon>
        <taxon>Methanomada group</taxon>
        <taxon>Methanococci</taxon>
        <taxon>Methanococcales</taxon>
        <taxon>Methanococcaceae</taxon>
        <taxon>Methanothermococcus</taxon>
    </lineage>
</organism>
<dbReference type="PANTHER" id="PTHR38816:SF1">
    <property type="entry name" value="EXOSOME SUBUNIT"/>
    <property type="match status" value="1"/>
</dbReference>
<protein>
    <recommendedName>
        <fullName evidence="4">Exosome subunit</fullName>
    </recommendedName>
</protein>
<comment type="caution">
    <text evidence="1">The sequence shown here is derived from an EMBL/GenBank/DDBJ whole genome shotgun (WGS) entry which is preliminary data.</text>
</comment>
<dbReference type="Gene3D" id="3.30.1440.10">
    <property type="match status" value="1"/>
</dbReference>